<evidence type="ECO:0000256" key="2">
    <source>
        <dbReference type="ARBA" id="ARBA00004286"/>
    </source>
</evidence>
<evidence type="ECO:0000256" key="1">
    <source>
        <dbReference type="ARBA" id="ARBA00004123"/>
    </source>
</evidence>
<evidence type="ECO:0000259" key="16">
    <source>
        <dbReference type="PROSITE" id="PS51154"/>
    </source>
</evidence>
<feature type="domain" description="Helicase ATP-binding" evidence="17">
    <location>
        <begin position="47"/>
        <end position="211"/>
    </location>
</feature>
<dbReference type="Gene3D" id="3.40.50.300">
    <property type="entry name" value="P-loop containing nucleotide triphosphate hydrolases"/>
    <property type="match status" value="1"/>
</dbReference>
<dbReference type="InterPro" id="IPR038718">
    <property type="entry name" value="SNF2-like_sf"/>
</dbReference>
<dbReference type="InterPro" id="IPR043472">
    <property type="entry name" value="Macro_dom-like"/>
</dbReference>
<dbReference type="InterPro" id="IPR002589">
    <property type="entry name" value="Macro_dom"/>
</dbReference>
<dbReference type="SUPFAM" id="SSF52113">
    <property type="entry name" value="BRCT domain"/>
    <property type="match status" value="1"/>
</dbReference>
<dbReference type="PANTHER" id="PTHR47157">
    <property type="entry name" value="CHROMODOMAIN-HELICASE-DNA-BINDING PROTEIN 1-LIKE"/>
    <property type="match status" value="1"/>
</dbReference>
<dbReference type="Proteomes" id="UP000261660">
    <property type="component" value="Unplaced"/>
</dbReference>
<dbReference type="InterPro" id="IPR001357">
    <property type="entry name" value="BRCT_dom"/>
</dbReference>
<dbReference type="GO" id="GO:0006281">
    <property type="term" value="P:DNA repair"/>
    <property type="evidence" value="ECO:0007669"/>
    <property type="project" value="UniProtKB-KW"/>
</dbReference>
<dbReference type="PROSITE" id="PS51154">
    <property type="entry name" value="MACRO"/>
    <property type="match status" value="1"/>
</dbReference>
<name>A0A3Q3GM09_9LABR</name>
<dbReference type="SUPFAM" id="SSF52949">
    <property type="entry name" value="Macro domain-like"/>
    <property type="match status" value="1"/>
</dbReference>
<evidence type="ECO:0000256" key="12">
    <source>
        <dbReference type="ARBA" id="ARBA00048778"/>
    </source>
</evidence>
<dbReference type="RefSeq" id="XP_065812205.1">
    <property type="nucleotide sequence ID" value="XM_065956133.1"/>
</dbReference>
<dbReference type="Pfam" id="PF00176">
    <property type="entry name" value="SNF2-rel_dom"/>
    <property type="match status" value="1"/>
</dbReference>
<accession>A0A3Q3GM09</accession>
<comment type="catalytic activity">
    <reaction evidence="12">
        <text>ATP + H2O = ADP + phosphate + H(+)</text>
        <dbReference type="Rhea" id="RHEA:13065"/>
        <dbReference type="ChEBI" id="CHEBI:15377"/>
        <dbReference type="ChEBI" id="CHEBI:15378"/>
        <dbReference type="ChEBI" id="CHEBI:30616"/>
        <dbReference type="ChEBI" id="CHEBI:43474"/>
        <dbReference type="ChEBI" id="CHEBI:456216"/>
    </reaction>
    <physiologicalReaction direction="left-to-right" evidence="12">
        <dbReference type="Rhea" id="RHEA:13066"/>
    </physiologicalReaction>
</comment>
<dbReference type="Gene3D" id="3.40.50.10810">
    <property type="entry name" value="Tandem AAA-ATPase domain"/>
    <property type="match status" value="1"/>
</dbReference>
<keyword evidence="20" id="KW-1185">Reference proteome</keyword>
<keyword evidence="5" id="KW-0547">Nucleotide-binding</keyword>
<keyword evidence="7" id="KW-0378">Hydrolase</keyword>
<keyword evidence="10" id="KW-0234">DNA repair</keyword>
<evidence type="ECO:0000259" key="17">
    <source>
        <dbReference type="PROSITE" id="PS51192"/>
    </source>
</evidence>
<evidence type="ECO:0000256" key="4">
    <source>
        <dbReference type="ARBA" id="ARBA00022454"/>
    </source>
</evidence>
<feature type="compositionally biased region" description="Low complexity" evidence="14">
    <location>
        <begin position="878"/>
        <end position="900"/>
    </location>
</feature>
<dbReference type="FunFam" id="3.40.50.300:FF:001488">
    <property type="entry name" value="Putative helicase CHR10"/>
    <property type="match status" value="1"/>
</dbReference>
<dbReference type="OrthoDB" id="5857104at2759"/>
<dbReference type="PROSITE" id="PS51192">
    <property type="entry name" value="HELICASE_ATP_BIND_1"/>
    <property type="match status" value="1"/>
</dbReference>
<dbReference type="GeneID" id="109983063"/>
<feature type="region of interest" description="Disordered" evidence="14">
    <location>
        <begin position="535"/>
        <end position="566"/>
    </location>
</feature>
<dbReference type="CDD" id="cd03331">
    <property type="entry name" value="Macro_Poa1p-like_SNF2"/>
    <property type="match status" value="1"/>
</dbReference>
<dbReference type="CTD" id="9557"/>
<evidence type="ECO:0000256" key="3">
    <source>
        <dbReference type="ARBA" id="ARBA00007025"/>
    </source>
</evidence>
<dbReference type="Ensembl" id="ENSLBET00000033064.1">
    <property type="protein sequence ID" value="ENSLBEP00000031638.1"/>
    <property type="gene ID" value="ENSLBEG00000023845.1"/>
</dbReference>
<keyword evidence="6" id="KW-0227">DNA damage</keyword>
<dbReference type="PROSITE" id="PS50172">
    <property type="entry name" value="BRCT"/>
    <property type="match status" value="1"/>
</dbReference>
<evidence type="ECO:0000256" key="6">
    <source>
        <dbReference type="ARBA" id="ARBA00022763"/>
    </source>
</evidence>
<dbReference type="InterPro" id="IPR027417">
    <property type="entry name" value="P-loop_NTPase"/>
</dbReference>
<feature type="region of interest" description="Disordered" evidence="14">
    <location>
        <begin position="876"/>
        <end position="931"/>
    </location>
</feature>
<dbReference type="SMART" id="SM00490">
    <property type="entry name" value="HELICc"/>
    <property type="match status" value="1"/>
</dbReference>
<comment type="similarity">
    <text evidence="3">Belongs to the SNF2/RAD54 helicase family.</text>
</comment>
<dbReference type="FunFam" id="3.40.220.10:FF:000004">
    <property type="entry name" value="chromodomain-helicase-DNA-binding protein 1-like isoform X1"/>
    <property type="match status" value="1"/>
</dbReference>
<dbReference type="GO" id="GO:0006338">
    <property type="term" value="P:chromatin remodeling"/>
    <property type="evidence" value="ECO:0007669"/>
    <property type="project" value="InterPro"/>
</dbReference>
<feature type="region of interest" description="Disordered" evidence="14">
    <location>
        <begin position="627"/>
        <end position="665"/>
    </location>
</feature>
<evidence type="ECO:0000256" key="13">
    <source>
        <dbReference type="ARBA" id="ARBA00074084"/>
    </source>
</evidence>
<dbReference type="GO" id="GO:0005634">
    <property type="term" value="C:nucleus"/>
    <property type="evidence" value="ECO:0007669"/>
    <property type="project" value="UniProtKB-SubCell"/>
</dbReference>
<keyword evidence="9" id="KW-0175">Coiled coil</keyword>
<evidence type="ECO:0000313" key="20">
    <source>
        <dbReference type="Proteomes" id="UP000261660"/>
    </source>
</evidence>
<evidence type="ECO:0000256" key="14">
    <source>
        <dbReference type="SAM" id="MobiDB-lite"/>
    </source>
</evidence>
<organism evidence="19 20">
    <name type="scientific">Labrus bergylta</name>
    <name type="common">ballan wrasse</name>
    <dbReference type="NCBI Taxonomy" id="56723"/>
    <lineage>
        <taxon>Eukaryota</taxon>
        <taxon>Metazoa</taxon>
        <taxon>Chordata</taxon>
        <taxon>Craniata</taxon>
        <taxon>Vertebrata</taxon>
        <taxon>Euteleostomi</taxon>
        <taxon>Actinopterygii</taxon>
        <taxon>Neopterygii</taxon>
        <taxon>Teleostei</taxon>
        <taxon>Neoteleostei</taxon>
        <taxon>Acanthomorphata</taxon>
        <taxon>Eupercaria</taxon>
        <taxon>Labriformes</taxon>
        <taxon>Labridae</taxon>
        <taxon>Labrus</taxon>
    </lineage>
</organism>
<dbReference type="AlphaFoldDB" id="A0A3Q3GM09"/>
<reference evidence="19" key="2">
    <citation type="submission" date="2025-09" db="UniProtKB">
        <authorList>
            <consortium name="Ensembl"/>
        </authorList>
    </citation>
    <scope>IDENTIFICATION</scope>
</reference>
<keyword evidence="8" id="KW-0067">ATP-binding</keyword>
<evidence type="ECO:0000259" key="18">
    <source>
        <dbReference type="PROSITE" id="PS51194"/>
    </source>
</evidence>
<comment type="subcellular location">
    <subcellularLocation>
        <location evidence="2">Chromosome</location>
    </subcellularLocation>
    <subcellularLocation>
        <location evidence="1">Nucleus</location>
    </subcellularLocation>
</comment>
<dbReference type="Pfam" id="PF00271">
    <property type="entry name" value="Helicase_C"/>
    <property type="match status" value="1"/>
</dbReference>
<feature type="domain" description="Macro" evidence="16">
    <location>
        <begin position="700"/>
        <end position="875"/>
    </location>
</feature>
<dbReference type="InterPro" id="IPR000330">
    <property type="entry name" value="SNF2_N"/>
</dbReference>
<evidence type="ECO:0000256" key="5">
    <source>
        <dbReference type="ARBA" id="ARBA00022741"/>
    </source>
</evidence>
<dbReference type="InterPro" id="IPR049730">
    <property type="entry name" value="SNF2/RAD54-like_C"/>
</dbReference>
<dbReference type="SMART" id="SM00487">
    <property type="entry name" value="DEXDc"/>
    <property type="match status" value="1"/>
</dbReference>
<evidence type="ECO:0000256" key="10">
    <source>
        <dbReference type="ARBA" id="ARBA00023204"/>
    </source>
</evidence>
<dbReference type="Gene3D" id="3.40.50.10190">
    <property type="entry name" value="BRCT domain"/>
    <property type="match status" value="1"/>
</dbReference>
<feature type="compositionally biased region" description="Basic and acidic residues" evidence="14">
    <location>
        <begin position="629"/>
        <end position="663"/>
    </location>
</feature>
<dbReference type="FunFam" id="3.40.50.10810:FF:000037">
    <property type="entry name" value="chromodomain-helicase-DNA-binding protein 1-like isoform X1"/>
    <property type="match status" value="1"/>
</dbReference>
<dbReference type="InterPro" id="IPR001650">
    <property type="entry name" value="Helicase_C-like"/>
</dbReference>
<dbReference type="CDD" id="cd18793">
    <property type="entry name" value="SF2_C_SNF"/>
    <property type="match status" value="1"/>
</dbReference>
<evidence type="ECO:0000313" key="19">
    <source>
        <dbReference type="Ensembl" id="ENSLBEP00000031638.1"/>
    </source>
</evidence>
<dbReference type="GO" id="GO:0003678">
    <property type="term" value="F:DNA helicase activity"/>
    <property type="evidence" value="ECO:0007669"/>
    <property type="project" value="InterPro"/>
</dbReference>
<dbReference type="GO" id="GO:0005694">
    <property type="term" value="C:chromosome"/>
    <property type="evidence" value="ECO:0007669"/>
    <property type="project" value="UniProtKB-SubCell"/>
</dbReference>
<protein>
    <recommendedName>
        <fullName evidence="13">Chromodomain-helicase-DNA-binding protein 1-like</fullName>
    </recommendedName>
</protein>
<feature type="domain" description="Helicase C-terminal" evidence="18">
    <location>
        <begin position="339"/>
        <end position="493"/>
    </location>
</feature>
<evidence type="ECO:0000256" key="8">
    <source>
        <dbReference type="ARBA" id="ARBA00022840"/>
    </source>
</evidence>
<sequence>MTDILSKVKKSVGVKQKKTVSQSDLNTFGLRGIQLRSYQLDGVQWLSQCLENQQGCILGDEMGLGKTCQTISLLVFMSGALGRKGPFLVLSPLSVMENWRKELECFAPSLTVLCYKGDKETRAEIQRETDTNPFHVLLTTYELCLKDASFLRRWKWKVLVVDEAHRLKNQNSVLHKTLTQFSVGFRVLLTGTPIQNNLQELYSLLNFIQPNVFSADEAEDFVNAYSNVQNQPALASELQSILQPFLLRRVKSEVAVDLPNKTELVMYHGMSALQKKYYKAILMKDLEVFENHQGNKNRLLNIMMNLRKCVDHPYLFDGVEPEPFEMGEHLVEASGKLCLLDSMLTYLHKGGHRVLLFSQMTRMLDILQDYMEYRDFSYERLDGSVRGEERNLAVKNFSSKDIFVFLLSTKAGGVGLNLTAADTVIFIDSDFNPQNDLQAAARCHRIGQNRPVKVIRLLARDTVEEIMYSRAVSKLLLTNTVIEEGRFSLLDQAQSAAAGLQLSEILKFGVDKLLSSEESSVQDVKLEKILGPSCDGQWVDDEDVSSLRGEEEEEEENDSESDGQTHMYYFEGKDYSKDPSADDQKSFERLLEEQLAEFTGAAGEGRALRHKAGISLSAALGIPTRKRKPLTEAELEMRRQRREEAAAKRAKLEEETKRRQQEQKHKKKMAWWESCSYRSRCLPSADSEEDEEEEDEEEDDRSVCFTDSDSTAIQYVLGDVTHPHTAEGNAIIVHCVDDSGRWGRGGLFTALEVRSDEPRKQYELAGKMKDLELGNVLLFPIDDKQSRSGGQDQLALIVAQQRDRANNLSGILLTALDEGLKKIYTAAKRQKASVHLPRIGHSTRGFNWYGTERLIRKHLAARGVPAFIYYHSRTAKNTAPPQTSTSAPSTSAASTSTFSPKPKQHNSDGQTDETDAQTPGPSAPVQSPGPAELPTFMGGVRVFFYNLLASERKRLARYLITYDGDEEEVMSPEVTHIVAEVESSIHTQELQDLLCQYSQAVPVQKDWLESCFSKQRKVNTDPFIHPLR</sequence>
<dbReference type="Gene3D" id="3.40.220.10">
    <property type="entry name" value="Leucine Aminopeptidase, subunit E, domain 1"/>
    <property type="match status" value="1"/>
</dbReference>
<dbReference type="STRING" id="56723.ENSLBEP00000031638"/>
<dbReference type="SUPFAM" id="SSF52540">
    <property type="entry name" value="P-loop containing nucleoside triphosphate hydrolases"/>
    <property type="match status" value="2"/>
</dbReference>
<dbReference type="GO" id="GO:0016787">
    <property type="term" value="F:hydrolase activity"/>
    <property type="evidence" value="ECO:0007669"/>
    <property type="project" value="UniProtKB-KW"/>
</dbReference>
<feature type="domain" description="BRCT" evidence="15">
    <location>
        <begin position="932"/>
        <end position="1025"/>
    </location>
</feature>
<dbReference type="FunCoup" id="A0A3Q3GM09">
    <property type="interactions" value="554"/>
</dbReference>
<dbReference type="CDD" id="cd18006">
    <property type="entry name" value="DEXHc_CHD1L"/>
    <property type="match status" value="1"/>
</dbReference>
<dbReference type="InterPro" id="IPR014001">
    <property type="entry name" value="Helicase_ATP-bd"/>
</dbReference>
<feature type="region of interest" description="Disordered" evidence="14">
    <location>
        <begin position="683"/>
        <end position="704"/>
    </location>
</feature>
<evidence type="ECO:0000259" key="15">
    <source>
        <dbReference type="PROSITE" id="PS50172"/>
    </source>
</evidence>
<dbReference type="PANTHER" id="PTHR47157:SF1">
    <property type="entry name" value="CHROMODOMAIN-HELICASE-DNA-BINDING PROTEIN 1-LIKE"/>
    <property type="match status" value="1"/>
</dbReference>
<evidence type="ECO:0000256" key="11">
    <source>
        <dbReference type="ARBA" id="ARBA00023242"/>
    </source>
</evidence>
<dbReference type="InParanoid" id="A0A3Q3GM09"/>
<dbReference type="GeneTree" id="ENSGT00940000159402"/>
<dbReference type="GO" id="GO:0005524">
    <property type="term" value="F:ATP binding"/>
    <property type="evidence" value="ECO:0007669"/>
    <property type="project" value="UniProtKB-KW"/>
</dbReference>
<reference evidence="19" key="1">
    <citation type="submission" date="2025-08" db="UniProtKB">
        <authorList>
            <consortium name="Ensembl"/>
        </authorList>
    </citation>
    <scope>IDENTIFICATION</scope>
</reference>
<dbReference type="InterPro" id="IPR031053">
    <property type="entry name" value="ALC1"/>
</dbReference>
<feature type="compositionally biased region" description="Acidic residues" evidence="14">
    <location>
        <begin position="686"/>
        <end position="700"/>
    </location>
</feature>
<evidence type="ECO:0000256" key="9">
    <source>
        <dbReference type="ARBA" id="ARBA00023054"/>
    </source>
</evidence>
<proteinExistence type="inferred from homology"/>
<evidence type="ECO:0000256" key="7">
    <source>
        <dbReference type="ARBA" id="ARBA00022801"/>
    </source>
</evidence>
<feature type="compositionally biased region" description="Acidic residues" evidence="14">
    <location>
        <begin position="538"/>
        <end position="561"/>
    </location>
</feature>
<dbReference type="PROSITE" id="PS51194">
    <property type="entry name" value="HELICASE_CTER"/>
    <property type="match status" value="1"/>
</dbReference>
<keyword evidence="11" id="KW-0539">Nucleus</keyword>
<dbReference type="InterPro" id="IPR036420">
    <property type="entry name" value="BRCT_dom_sf"/>
</dbReference>
<keyword evidence="4" id="KW-0158">Chromosome</keyword>